<dbReference type="Proteomes" id="UP000284403">
    <property type="component" value="Unassembled WGS sequence"/>
</dbReference>
<evidence type="ECO:0000313" key="2">
    <source>
        <dbReference type="Proteomes" id="UP000284403"/>
    </source>
</evidence>
<reference evidence="1 2" key="1">
    <citation type="journal article" date="2018" name="BMC Genomics">
        <title>Genomic comparison of Trypanosoma conorhini and Trypanosoma rangeli to Trypanosoma cruzi strains of high and low virulence.</title>
        <authorList>
            <person name="Bradwell K.R."/>
            <person name="Koparde V.N."/>
            <person name="Matveyev A.V."/>
            <person name="Serrano M.G."/>
            <person name="Alves J.M."/>
            <person name="Parikh H."/>
            <person name="Huang B."/>
            <person name="Lee V."/>
            <person name="Espinosa-Alvarez O."/>
            <person name="Ortiz P.A."/>
            <person name="Costa-Martins A.G."/>
            <person name="Teixeira M.M."/>
            <person name="Buck G.A."/>
        </authorList>
    </citation>
    <scope>NUCLEOTIDE SEQUENCE [LARGE SCALE GENOMIC DNA]</scope>
    <source>
        <strain evidence="1 2">025E</strain>
    </source>
</reference>
<dbReference type="AlphaFoldDB" id="A0A3R7PHD7"/>
<organism evidence="1 2">
    <name type="scientific">Trypanosoma conorhini</name>
    <dbReference type="NCBI Taxonomy" id="83891"/>
    <lineage>
        <taxon>Eukaryota</taxon>
        <taxon>Discoba</taxon>
        <taxon>Euglenozoa</taxon>
        <taxon>Kinetoplastea</taxon>
        <taxon>Metakinetoplastina</taxon>
        <taxon>Trypanosomatida</taxon>
        <taxon>Trypanosomatidae</taxon>
        <taxon>Trypanosoma</taxon>
    </lineage>
</organism>
<evidence type="ECO:0000313" key="1">
    <source>
        <dbReference type="EMBL" id="RNF25367.1"/>
    </source>
</evidence>
<proteinExistence type="predicted"/>
<dbReference type="EMBL" id="MKKU01000086">
    <property type="protein sequence ID" value="RNF25367.1"/>
    <property type="molecule type" value="Genomic_DNA"/>
</dbReference>
<gene>
    <name evidence="1" type="ORF">Tco025E_02271</name>
</gene>
<protein>
    <submittedName>
        <fullName evidence="1">Uncharacterized protein</fullName>
    </submittedName>
</protein>
<name>A0A3R7PHD7_9TRYP</name>
<keyword evidence="2" id="KW-1185">Reference proteome</keyword>
<dbReference type="GeneID" id="40315882"/>
<dbReference type="RefSeq" id="XP_029230728.1">
    <property type="nucleotide sequence ID" value="XM_029369200.1"/>
</dbReference>
<accession>A0A3R7PHD7</accession>
<comment type="caution">
    <text evidence="1">The sequence shown here is derived from an EMBL/GenBank/DDBJ whole genome shotgun (WGS) entry which is preliminary data.</text>
</comment>
<sequence length="115" mass="12599">MQLRCGGARSQSCSVHADSMQRGRTPPALRLLPWPALRLFLLLLLLLVMLPPRSAAAALDSSMARLEELVRSSSSSSAAAAATAADYPPTVWEVLQFAATARHLEDRILQQNHHW</sequence>